<dbReference type="EMBL" id="JASZZN010000005">
    <property type="protein sequence ID" value="MDM4015621.1"/>
    <property type="molecule type" value="Genomic_DNA"/>
</dbReference>
<evidence type="ECO:0000313" key="3">
    <source>
        <dbReference type="Proteomes" id="UP001239462"/>
    </source>
</evidence>
<reference evidence="2 3" key="1">
    <citation type="submission" date="2023-06" db="EMBL/GenBank/DDBJ databases">
        <title>Roseiconus lacunae JC819 isolated from Gulf of Mannar region, Tamil Nadu.</title>
        <authorList>
            <person name="Pk S."/>
            <person name="Ch S."/>
            <person name="Ch V.R."/>
        </authorList>
    </citation>
    <scope>NUCLEOTIDE SEQUENCE [LARGE SCALE GENOMIC DNA]</scope>
    <source>
        <strain evidence="2 3">JC819</strain>
    </source>
</reference>
<keyword evidence="1" id="KW-0812">Transmembrane</keyword>
<keyword evidence="1" id="KW-0472">Membrane</keyword>
<evidence type="ECO:0000313" key="2">
    <source>
        <dbReference type="EMBL" id="MDM4015621.1"/>
    </source>
</evidence>
<keyword evidence="3" id="KW-1185">Reference proteome</keyword>
<organism evidence="2 3">
    <name type="scientific">Roseiconus lacunae</name>
    <dbReference type="NCBI Taxonomy" id="2605694"/>
    <lineage>
        <taxon>Bacteria</taxon>
        <taxon>Pseudomonadati</taxon>
        <taxon>Planctomycetota</taxon>
        <taxon>Planctomycetia</taxon>
        <taxon>Pirellulales</taxon>
        <taxon>Pirellulaceae</taxon>
        <taxon>Roseiconus</taxon>
    </lineage>
</organism>
<dbReference type="Proteomes" id="UP001239462">
    <property type="component" value="Unassembled WGS sequence"/>
</dbReference>
<feature type="transmembrane region" description="Helical" evidence="1">
    <location>
        <begin position="99"/>
        <end position="122"/>
    </location>
</feature>
<protein>
    <recommendedName>
        <fullName evidence="4">Zinc ribbon domain-containing protein</fullName>
    </recommendedName>
</protein>
<keyword evidence="1" id="KW-1133">Transmembrane helix</keyword>
<proteinExistence type="predicted"/>
<accession>A0ABT7PGM3</accession>
<name>A0ABT7PGM3_9BACT</name>
<feature type="transmembrane region" description="Helical" evidence="1">
    <location>
        <begin position="134"/>
        <end position="154"/>
    </location>
</feature>
<comment type="caution">
    <text evidence="2">The sequence shown here is derived from an EMBL/GenBank/DDBJ whole genome shotgun (WGS) entry which is preliminary data.</text>
</comment>
<gene>
    <name evidence="2" type="ORF">QTN89_09290</name>
</gene>
<dbReference type="RefSeq" id="WP_149495667.1">
    <property type="nucleotide sequence ID" value="NZ_CP141221.1"/>
</dbReference>
<evidence type="ECO:0008006" key="4">
    <source>
        <dbReference type="Google" id="ProtNLM"/>
    </source>
</evidence>
<sequence>MKVIPLNCNHCGAPLEVAANARFVTCGFCDARLSIQHTGNSYSTEVLEDLRATTDQIARDIKEIKSSTAIERLDKQWEHQRFNHMVTDKHGGQHLPSKGGAVFGGGLIVAFGLFWTIMAFGITSAGRMAGAPGVIGIFPVFGLIFIAAGVFNMFRIVKKADAYQHEQSNYLRERRRLLEQSERERSSS</sequence>
<evidence type="ECO:0000256" key="1">
    <source>
        <dbReference type="SAM" id="Phobius"/>
    </source>
</evidence>